<dbReference type="Proteomes" id="UP000184041">
    <property type="component" value="Unassembled WGS sequence"/>
</dbReference>
<organism evidence="1 2">
    <name type="scientific">Fodinibius roseus</name>
    <dbReference type="NCBI Taxonomy" id="1194090"/>
    <lineage>
        <taxon>Bacteria</taxon>
        <taxon>Pseudomonadati</taxon>
        <taxon>Balneolota</taxon>
        <taxon>Balneolia</taxon>
        <taxon>Balneolales</taxon>
        <taxon>Balneolaceae</taxon>
        <taxon>Fodinibius</taxon>
    </lineage>
</organism>
<evidence type="ECO:0000313" key="1">
    <source>
        <dbReference type="EMBL" id="SHE37958.1"/>
    </source>
</evidence>
<accession>A0A1M4T0F8</accession>
<protein>
    <submittedName>
        <fullName evidence="1">Uncharacterized protein</fullName>
    </submittedName>
</protein>
<sequence>MDTDTALIAPGYSLWGRYGMVFFPRRWSGVKNPWLVGCIFLREIGPEYGKEGVRLPYEGIVTIEMEFEDFQTGRE</sequence>
<gene>
    <name evidence="1" type="ORF">SAMN05443144_101174</name>
</gene>
<evidence type="ECO:0000313" key="2">
    <source>
        <dbReference type="Proteomes" id="UP000184041"/>
    </source>
</evidence>
<name>A0A1M4T0F8_9BACT</name>
<dbReference type="EMBL" id="FQUS01000001">
    <property type="protein sequence ID" value="SHE37958.1"/>
    <property type="molecule type" value="Genomic_DNA"/>
</dbReference>
<reference evidence="1 2" key="1">
    <citation type="submission" date="2016-11" db="EMBL/GenBank/DDBJ databases">
        <authorList>
            <person name="Jaros S."/>
            <person name="Januszkiewicz K."/>
            <person name="Wedrychowicz H."/>
        </authorList>
    </citation>
    <scope>NUCLEOTIDE SEQUENCE [LARGE SCALE GENOMIC DNA]</scope>
    <source>
        <strain evidence="1 2">DSM 21986</strain>
    </source>
</reference>
<dbReference type="AlphaFoldDB" id="A0A1M4T0F8"/>
<keyword evidence="2" id="KW-1185">Reference proteome</keyword>
<proteinExistence type="predicted"/>